<name>A0A0W7VT40_9HYPO</name>
<reference evidence="2 5" key="2">
    <citation type="submission" date="2017-02" db="EMBL/GenBank/DDBJ databases">
        <title>Genomes of Trichoderma spp. with biocontrol activity.</title>
        <authorList>
            <person name="Gardiner D."/>
            <person name="Kazan K."/>
            <person name="Vos C."/>
            <person name="Harvey P."/>
        </authorList>
    </citation>
    <scope>NUCLEOTIDE SEQUENCE [LARGE SCALE GENOMIC DNA]</scope>
    <source>
        <strain evidence="2 5">A5MH</strain>
    </source>
</reference>
<organism evidence="2 5">
    <name type="scientific">Trichoderma gamsii</name>
    <dbReference type="NCBI Taxonomy" id="398673"/>
    <lineage>
        <taxon>Eukaryota</taxon>
        <taxon>Fungi</taxon>
        <taxon>Dikarya</taxon>
        <taxon>Ascomycota</taxon>
        <taxon>Pezizomycotina</taxon>
        <taxon>Sordariomycetes</taxon>
        <taxon>Hypocreomycetidae</taxon>
        <taxon>Hypocreales</taxon>
        <taxon>Hypocreaceae</taxon>
        <taxon>Trichoderma</taxon>
    </lineage>
</organism>
<comment type="caution">
    <text evidence="2">The sequence shown here is derived from an EMBL/GenBank/DDBJ whole genome shotgun (WGS) entry which is preliminary data.</text>
</comment>
<reference evidence="3" key="3">
    <citation type="submission" date="2017-08" db="EMBL/GenBank/DDBJ databases">
        <title>Trichoderma gamsii strain T6085, whole genome shotgun sequencing project.</title>
        <authorList>
            <person name="Baroncelli R."/>
        </authorList>
    </citation>
    <scope>NUCLEOTIDE SEQUENCE</scope>
    <source>
        <strain evidence="3">T6085</strain>
    </source>
</reference>
<dbReference type="GeneID" id="29984283"/>
<sequence>MRFATSVATLIASAALSTAASVSFWTLDNTQRTIYFTSNPGSSNIDSVTTAPGKNTTVTFPDTWQGNWYAVKDGSSNIPGMLGEVNFGSWKGLTYFDVSAIVDPNDKDNVKQIFPAASHEPMSGCEAFPCNDAYYLPDDIQTKATMESDLVCTLGSGSTGYSFTEAQ</sequence>
<proteinExistence type="predicted"/>
<dbReference type="RefSeq" id="XP_018662629.1">
    <property type="nucleotide sequence ID" value="XM_018804200.1"/>
</dbReference>
<dbReference type="STRING" id="398673.A0A0W7VT40"/>
<reference evidence="3 4" key="1">
    <citation type="journal article" date="2016" name="Genome Announc.">
        <title>Draft Whole-Genome Sequence of Trichoderma gamsii T6085, a Promising Biocontrol Agent of Fusarium Head Blight on Wheat.</title>
        <authorList>
            <person name="Baroncelli R."/>
            <person name="Zapparata A."/>
            <person name="Piaggeschi G."/>
            <person name="Sarrocco S."/>
            <person name="Vannacci G."/>
        </authorList>
    </citation>
    <scope>NUCLEOTIDE SEQUENCE [LARGE SCALE GENOMIC DNA]</scope>
    <source>
        <strain evidence="3 4">T6085</strain>
    </source>
</reference>
<dbReference type="Proteomes" id="UP000054821">
    <property type="component" value="Unassembled WGS sequence"/>
</dbReference>
<accession>A0A0W7VT40</accession>
<keyword evidence="4" id="KW-1185">Reference proteome</keyword>
<dbReference type="OrthoDB" id="3513524at2759"/>
<keyword evidence="1" id="KW-0732">Signal</keyword>
<dbReference type="EMBL" id="MTYH01000142">
    <property type="protein sequence ID" value="PNP37545.1"/>
    <property type="molecule type" value="Genomic_DNA"/>
</dbReference>
<evidence type="ECO:0000313" key="3">
    <source>
        <dbReference type="EMBL" id="PON24038.1"/>
    </source>
</evidence>
<dbReference type="EMBL" id="JPDN02000025">
    <property type="protein sequence ID" value="PON24038.1"/>
    <property type="molecule type" value="Genomic_DNA"/>
</dbReference>
<protein>
    <submittedName>
        <fullName evidence="3">DNase1 protein</fullName>
    </submittedName>
</protein>
<evidence type="ECO:0000313" key="4">
    <source>
        <dbReference type="Proteomes" id="UP000054821"/>
    </source>
</evidence>
<evidence type="ECO:0000313" key="5">
    <source>
        <dbReference type="Proteomes" id="UP000236546"/>
    </source>
</evidence>
<gene>
    <name evidence="3" type="ORF">TGAM01_v207049</name>
    <name evidence="2" type="ORF">TGAMA5MH_10486</name>
</gene>
<dbReference type="Proteomes" id="UP000236546">
    <property type="component" value="Unassembled WGS sequence"/>
</dbReference>
<evidence type="ECO:0000313" key="2">
    <source>
        <dbReference type="EMBL" id="PNP37545.1"/>
    </source>
</evidence>
<evidence type="ECO:0000256" key="1">
    <source>
        <dbReference type="SAM" id="SignalP"/>
    </source>
</evidence>
<dbReference type="AlphaFoldDB" id="A0A0W7VT40"/>
<feature type="chain" id="PRO_5014528212" evidence="1">
    <location>
        <begin position="20"/>
        <end position="167"/>
    </location>
</feature>
<feature type="signal peptide" evidence="1">
    <location>
        <begin position="1"/>
        <end position="19"/>
    </location>
</feature>